<evidence type="ECO:0000256" key="2">
    <source>
        <dbReference type="ARBA" id="ARBA00022963"/>
    </source>
</evidence>
<protein>
    <submittedName>
        <fullName evidence="6">Patatin-like phospholipase family protein</fullName>
    </submittedName>
</protein>
<feature type="active site" description="Proton acceptor" evidence="4">
    <location>
        <position position="285"/>
    </location>
</feature>
<name>A0A8J7MB90_9RHOB</name>
<dbReference type="InterPro" id="IPR050301">
    <property type="entry name" value="NTE"/>
</dbReference>
<feature type="active site" description="Nucleophile" evidence="4">
    <location>
        <position position="140"/>
    </location>
</feature>
<keyword evidence="1 4" id="KW-0378">Hydrolase</keyword>
<evidence type="ECO:0000259" key="5">
    <source>
        <dbReference type="PROSITE" id="PS51635"/>
    </source>
</evidence>
<keyword evidence="2 4" id="KW-0442">Lipid degradation</keyword>
<dbReference type="PANTHER" id="PTHR14226:SF74">
    <property type="entry name" value="BLR4684 PROTEIN"/>
    <property type="match status" value="1"/>
</dbReference>
<dbReference type="PANTHER" id="PTHR14226">
    <property type="entry name" value="NEUROPATHY TARGET ESTERASE/SWISS CHEESE D.MELANOGASTER"/>
    <property type="match status" value="1"/>
</dbReference>
<feature type="short sequence motif" description="GXGXXG" evidence="4">
    <location>
        <begin position="109"/>
        <end position="114"/>
    </location>
</feature>
<feature type="short sequence motif" description="DGA/G" evidence="4">
    <location>
        <begin position="285"/>
        <end position="287"/>
    </location>
</feature>
<keyword evidence="3 4" id="KW-0443">Lipid metabolism</keyword>
<dbReference type="PROSITE" id="PS51257">
    <property type="entry name" value="PROKAR_LIPOPROTEIN"/>
    <property type="match status" value="1"/>
</dbReference>
<feature type="short sequence motif" description="GXSXG" evidence="4">
    <location>
        <begin position="138"/>
        <end position="142"/>
    </location>
</feature>
<feature type="domain" description="PNPLA" evidence="5">
    <location>
        <begin position="105"/>
        <end position="302"/>
    </location>
</feature>
<dbReference type="Proteomes" id="UP000655420">
    <property type="component" value="Unassembled WGS sequence"/>
</dbReference>
<reference evidence="6" key="1">
    <citation type="submission" date="2020-12" db="EMBL/GenBank/DDBJ databases">
        <title>Bacterial taxonomy.</title>
        <authorList>
            <person name="Pan X."/>
        </authorList>
    </citation>
    <scope>NUCLEOTIDE SEQUENCE</scope>
    <source>
        <strain evidence="6">M0105</strain>
    </source>
</reference>
<dbReference type="PROSITE" id="PS51635">
    <property type="entry name" value="PNPLA"/>
    <property type="match status" value="1"/>
</dbReference>
<dbReference type="Gene3D" id="3.40.1090.10">
    <property type="entry name" value="Cytosolic phospholipase A2 catalytic domain"/>
    <property type="match status" value="1"/>
</dbReference>
<dbReference type="EMBL" id="JAEHHL010000012">
    <property type="protein sequence ID" value="MBK0400959.1"/>
    <property type="molecule type" value="Genomic_DNA"/>
</dbReference>
<gene>
    <name evidence="6" type="ORF">H0I76_17305</name>
</gene>
<dbReference type="Pfam" id="PF01734">
    <property type="entry name" value="Patatin"/>
    <property type="match status" value="1"/>
</dbReference>
<dbReference type="InterPro" id="IPR016035">
    <property type="entry name" value="Acyl_Trfase/lysoPLipase"/>
</dbReference>
<evidence type="ECO:0000313" key="6">
    <source>
        <dbReference type="EMBL" id="MBK0400959.1"/>
    </source>
</evidence>
<proteinExistence type="predicted"/>
<organism evidence="6 7">
    <name type="scientific">Thermohalobaculum xanthum</name>
    <dbReference type="NCBI Taxonomy" id="2753746"/>
    <lineage>
        <taxon>Bacteria</taxon>
        <taxon>Pseudomonadati</taxon>
        <taxon>Pseudomonadota</taxon>
        <taxon>Alphaproteobacteria</taxon>
        <taxon>Rhodobacterales</taxon>
        <taxon>Paracoccaceae</taxon>
        <taxon>Thermohalobaculum</taxon>
    </lineage>
</organism>
<evidence type="ECO:0000256" key="4">
    <source>
        <dbReference type="PROSITE-ProRule" id="PRU01161"/>
    </source>
</evidence>
<keyword evidence="7" id="KW-1185">Reference proteome</keyword>
<dbReference type="AlphaFoldDB" id="A0A8J7MB90"/>
<evidence type="ECO:0000313" key="7">
    <source>
        <dbReference type="Proteomes" id="UP000655420"/>
    </source>
</evidence>
<dbReference type="SUPFAM" id="SSF52151">
    <property type="entry name" value="FabD/lysophospholipase-like"/>
    <property type="match status" value="1"/>
</dbReference>
<dbReference type="GO" id="GO:0016787">
    <property type="term" value="F:hydrolase activity"/>
    <property type="evidence" value="ECO:0007669"/>
    <property type="project" value="UniProtKB-UniRule"/>
</dbReference>
<dbReference type="GO" id="GO:0016042">
    <property type="term" value="P:lipid catabolic process"/>
    <property type="evidence" value="ECO:0007669"/>
    <property type="project" value="UniProtKB-UniRule"/>
</dbReference>
<sequence length="419" mass="44960">MTRLENTRTPGRRGGAALVLAFVAVVAMLAGACTTVLTRSPVPASEAETAAPYGIVSKGGNRVRDWGDELSAGTRDDLIANWSKLQRAAHKDAIAAGEPIREISLALSGGGPDGAFGAGVLNGWSARGDRPEFTIVTGISTGAIIAVFAFLGPDYDDELTEVYTTYETSQLMQRAIFAGLTGGTALMDTRGYRGLIERYIDDTVVQRLAEEYERGRALLIGTTNLDAARPVFWNASAIAASGHPMAKRLIHDIVQASSAIPAVFPPVLIPVVTADGKTYDEMHVDGGATQQVMFFSPELPMRLVDEAVGARFDRSIYVIMNNKLRKPYDPVRPRVVSIAGSALSSLLGGAGSGDVYKIYAIAERDGIELNVLAVPTDFDREPQEAFDRDYMKALYDVGYEIGLAGDGWSPTPPEFEPWP</sequence>
<accession>A0A8J7MB90</accession>
<evidence type="ECO:0000256" key="3">
    <source>
        <dbReference type="ARBA" id="ARBA00023098"/>
    </source>
</evidence>
<comment type="caution">
    <text evidence="6">The sequence shown here is derived from an EMBL/GenBank/DDBJ whole genome shotgun (WGS) entry which is preliminary data.</text>
</comment>
<dbReference type="RefSeq" id="WP_200612838.1">
    <property type="nucleotide sequence ID" value="NZ_JAEHHL010000012.1"/>
</dbReference>
<dbReference type="InterPro" id="IPR002641">
    <property type="entry name" value="PNPLA_dom"/>
</dbReference>
<evidence type="ECO:0000256" key="1">
    <source>
        <dbReference type="ARBA" id="ARBA00022801"/>
    </source>
</evidence>